<keyword evidence="1" id="KW-1133">Transmembrane helix</keyword>
<dbReference type="EMBL" id="JBHUFW010000004">
    <property type="protein sequence ID" value="MFD1862169.1"/>
    <property type="molecule type" value="Genomic_DNA"/>
</dbReference>
<keyword evidence="4" id="KW-1185">Reference proteome</keyword>
<protein>
    <submittedName>
        <fullName evidence="3">Uncharacterized protein</fullName>
    </submittedName>
</protein>
<reference evidence="4" key="1">
    <citation type="journal article" date="2019" name="Int. J. Syst. Evol. Microbiol.">
        <title>The Global Catalogue of Microorganisms (GCM) 10K type strain sequencing project: providing services to taxonomists for standard genome sequencing and annotation.</title>
        <authorList>
            <consortium name="The Broad Institute Genomics Platform"/>
            <consortium name="The Broad Institute Genome Sequencing Center for Infectious Disease"/>
            <person name="Wu L."/>
            <person name="Ma J."/>
        </authorList>
    </citation>
    <scope>NUCLEOTIDE SEQUENCE [LARGE SCALE GENOMIC DNA]</scope>
    <source>
        <strain evidence="4">CGMCC 1.15475</strain>
    </source>
</reference>
<evidence type="ECO:0000256" key="2">
    <source>
        <dbReference type="SAM" id="SignalP"/>
    </source>
</evidence>
<keyword evidence="2" id="KW-0732">Signal</keyword>
<name>A0ABW4QF30_9BACL</name>
<feature type="signal peptide" evidence="2">
    <location>
        <begin position="1"/>
        <end position="21"/>
    </location>
</feature>
<feature type="transmembrane region" description="Helical" evidence="1">
    <location>
        <begin position="158"/>
        <end position="178"/>
    </location>
</feature>
<dbReference type="Proteomes" id="UP001597273">
    <property type="component" value="Unassembled WGS sequence"/>
</dbReference>
<accession>A0ABW4QF30</accession>
<evidence type="ECO:0000313" key="3">
    <source>
        <dbReference type="EMBL" id="MFD1862169.1"/>
    </source>
</evidence>
<comment type="caution">
    <text evidence="3">The sequence shown here is derived from an EMBL/GenBank/DDBJ whole genome shotgun (WGS) entry which is preliminary data.</text>
</comment>
<dbReference type="RefSeq" id="WP_204890787.1">
    <property type="nucleotide sequence ID" value="NZ_JBHUFW010000004.1"/>
</dbReference>
<keyword evidence="1" id="KW-0472">Membrane</keyword>
<evidence type="ECO:0000313" key="4">
    <source>
        <dbReference type="Proteomes" id="UP001597273"/>
    </source>
</evidence>
<gene>
    <name evidence="3" type="ORF">ACFSDB_04470</name>
</gene>
<proteinExistence type="predicted"/>
<keyword evidence="1" id="KW-0812">Transmembrane</keyword>
<evidence type="ECO:0000256" key="1">
    <source>
        <dbReference type="SAM" id="Phobius"/>
    </source>
</evidence>
<sequence>MGKVWLLAIFIWATSIAAAFAAMDPQEVEEIKQAAPLHLRGEVNEDAFIKEIDFPGQERVMSIKVAEVLKGPELAQPGETIDVFYTYIPHWLEVEGGAKMDIAVSDKIEIWLVPEGGSWKPAASGDTVTHLFRSEERPEHMAQPFTDAASGFFDGIPLLVYVILSLSAIFGLVSFLSAKLTAHYR</sequence>
<feature type="chain" id="PRO_5046558557" evidence="2">
    <location>
        <begin position="22"/>
        <end position="185"/>
    </location>
</feature>
<organism evidence="3 4">
    <name type="scientific">Planococcus chinensis</name>
    <dbReference type="NCBI Taxonomy" id="272917"/>
    <lineage>
        <taxon>Bacteria</taxon>
        <taxon>Bacillati</taxon>
        <taxon>Bacillota</taxon>
        <taxon>Bacilli</taxon>
        <taxon>Bacillales</taxon>
        <taxon>Caryophanaceae</taxon>
        <taxon>Planococcus</taxon>
    </lineage>
</organism>